<sequence>MSTAMLELGTALSRKAQPGLAPEVQEVISGWDLRALLDAADNTEGGLQGAAAAAAAAIAELLQPLLSGAFVSAHPDLFAPTAEAVKSTFLLCRSTEASACCFGPVAASLLDLFLTEQLSWQIRRTAAEPLVTLLAQRDCAAWLLAAPSAASAVDALIAAAKRDGEPQQDSAFTVLAALALVDAATAERASSPEAALLPIAVECIRSIAAHRPQGSMGRSGFGPLQLLWVFGTAAPDAVRTRARAAPGLAGAIVDLFMALGSEEWAATREELGAACEDFEAEMLEVLAGLLSSPLSNTPASAALLSPRGALPRLLAQLRSPFEQTRCSASFSIAEVAREEAGRDALFNVPRAASELAAALRRAHSEGEDPVLTQSHAACALMRLLHHSEGWRVAEALVRAATAEGSGGSLLGSLAGLIAASVDESVGSIDLQYRMCLGGVALLDEMLAVATAEQLRVLRQVPQLAAVCAGALQNWERKDSNVEFSVVEYLVIVLAALAGLDAGQCARRGAQPTAATAETAAARAALRGAPGVEGTLRRLLGQQPPSEDAGMEAVWAAEWLLRLPEVNAAAAAVPTPAVAATAAAAAPTAAGPASAAPMAAQARAQAQALAAAVPPSAEAGGLSAAAQPPVLAAGSGVGRADDGSSGGASSSGGGGTSSSGNAGSGSSAASAASPRACGACGKSAAAEAPLLRCMGCKAQYYCGNACAAAHWPSHRAACKAARRAARRS</sequence>
<evidence type="ECO:0000313" key="8">
    <source>
        <dbReference type="Proteomes" id="UP000247498"/>
    </source>
</evidence>
<gene>
    <name evidence="7" type="ORF">Rsub_07268</name>
</gene>
<dbReference type="SUPFAM" id="SSF144232">
    <property type="entry name" value="HIT/MYND zinc finger-like"/>
    <property type="match status" value="1"/>
</dbReference>
<dbReference type="Pfam" id="PF01753">
    <property type="entry name" value="zf-MYND"/>
    <property type="match status" value="1"/>
</dbReference>
<protein>
    <recommendedName>
        <fullName evidence="6">MYND-type domain-containing protein</fullName>
    </recommendedName>
</protein>
<accession>A0A2V0P817</accession>
<keyword evidence="2 4" id="KW-0863">Zinc-finger</keyword>
<dbReference type="InterPro" id="IPR011989">
    <property type="entry name" value="ARM-like"/>
</dbReference>
<dbReference type="SUPFAM" id="SSF48371">
    <property type="entry name" value="ARM repeat"/>
    <property type="match status" value="1"/>
</dbReference>
<keyword evidence="8" id="KW-1185">Reference proteome</keyword>
<dbReference type="EMBL" id="BDRX01000047">
    <property type="protein sequence ID" value="GBF94000.1"/>
    <property type="molecule type" value="Genomic_DNA"/>
</dbReference>
<dbReference type="STRING" id="307507.A0A2V0P817"/>
<keyword evidence="3" id="KW-0862">Zinc</keyword>
<keyword evidence="1" id="KW-0479">Metal-binding</keyword>
<evidence type="ECO:0000256" key="3">
    <source>
        <dbReference type="ARBA" id="ARBA00022833"/>
    </source>
</evidence>
<reference evidence="7 8" key="1">
    <citation type="journal article" date="2018" name="Sci. Rep.">
        <title>Raphidocelis subcapitata (=Pseudokirchneriella subcapitata) provides an insight into genome evolution and environmental adaptations in the Sphaeropleales.</title>
        <authorList>
            <person name="Suzuki S."/>
            <person name="Yamaguchi H."/>
            <person name="Nakajima N."/>
            <person name="Kawachi M."/>
        </authorList>
    </citation>
    <scope>NUCLEOTIDE SEQUENCE [LARGE SCALE GENOMIC DNA]</scope>
    <source>
        <strain evidence="7 8">NIES-35</strain>
    </source>
</reference>
<evidence type="ECO:0000313" key="7">
    <source>
        <dbReference type="EMBL" id="GBF94000.1"/>
    </source>
</evidence>
<dbReference type="InterPro" id="IPR002893">
    <property type="entry name" value="Znf_MYND"/>
</dbReference>
<proteinExistence type="predicted"/>
<feature type="compositionally biased region" description="Gly residues" evidence="5">
    <location>
        <begin position="643"/>
        <end position="656"/>
    </location>
</feature>
<feature type="region of interest" description="Disordered" evidence="5">
    <location>
        <begin position="632"/>
        <end position="665"/>
    </location>
</feature>
<dbReference type="AlphaFoldDB" id="A0A2V0P817"/>
<evidence type="ECO:0000256" key="4">
    <source>
        <dbReference type="PROSITE-ProRule" id="PRU00134"/>
    </source>
</evidence>
<feature type="domain" description="MYND-type" evidence="6">
    <location>
        <begin position="676"/>
        <end position="717"/>
    </location>
</feature>
<dbReference type="Proteomes" id="UP000247498">
    <property type="component" value="Unassembled WGS sequence"/>
</dbReference>
<dbReference type="InParanoid" id="A0A2V0P817"/>
<dbReference type="GO" id="GO:0008270">
    <property type="term" value="F:zinc ion binding"/>
    <property type="evidence" value="ECO:0007669"/>
    <property type="project" value="UniProtKB-KW"/>
</dbReference>
<name>A0A2V0P817_9CHLO</name>
<dbReference type="PROSITE" id="PS01360">
    <property type="entry name" value="ZF_MYND_1"/>
    <property type="match status" value="1"/>
</dbReference>
<dbReference type="PROSITE" id="PS50865">
    <property type="entry name" value="ZF_MYND_2"/>
    <property type="match status" value="1"/>
</dbReference>
<dbReference type="Gene3D" id="6.10.140.2220">
    <property type="match status" value="1"/>
</dbReference>
<dbReference type="Gene3D" id="1.25.10.10">
    <property type="entry name" value="Leucine-rich Repeat Variant"/>
    <property type="match status" value="1"/>
</dbReference>
<evidence type="ECO:0000256" key="5">
    <source>
        <dbReference type="SAM" id="MobiDB-lite"/>
    </source>
</evidence>
<organism evidence="7 8">
    <name type="scientific">Raphidocelis subcapitata</name>
    <dbReference type="NCBI Taxonomy" id="307507"/>
    <lineage>
        <taxon>Eukaryota</taxon>
        <taxon>Viridiplantae</taxon>
        <taxon>Chlorophyta</taxon>
        <taxon>core chlorophytes</taxon>
        <taxon>Chlorophyceae</taxon>
        <taxon>CS clade</taxon>
        <taxon>Sphaeropleales</taxon>
        <taxon>Selenastraceae</taxon>
        <taxon>Raphidocelis</taxon>
    </lineage>
</organism>
<comment type="caution">
    <text evidence="7">The sequence shown here is derived from an EMBL/GenBank/DDBJ whole genome shotgun (WGS) entry which is preliminary data.</text>
</comment>
<dbReference type="InterPro" id="IPR016024">
    <property type="entry name" value="ARM-type_fold"/>
</dbReference>
<evidence type="ECO:0000259" key="6">
    <source>
        <dbReference type="PROSITE" id="PS50865"/>
    </source>
</evidence>
<evidence type="ECO:0000256" key="2">
    <source>
        <dbReference type="ARBA" id="ARBA00022771"/>
    </source>
</evidence>
<evidence type="ECO:0000256" key="1">
    <source>
        <dbReference type="ARBA" id="ARBA00022723"/>
    </source>
</evidence>